<accession>A0A183GKF9</accession>
<dbReference type="Proteomes" id="UP000050761">
    <property type="component" value="Unassembled WGS sequence"/>
</dbReference>
<sequence length="208" mass="23428">MLTADVGDTYSDQDAQKRARCRCVKRKEAALPRLQQHLMLNPECGHSSYDDGVTSSDSRRLLRAYGPVFWIYTLRNARNCRCVTQEEAALPLLLEESSHLVFQHGYDLPVTEPDCYYDVCFSGIEDTVFLYPSFCVLCAAVRAIRFDDQNTALPALDEFLRVFSSEKFIICGGTARLDPTDRAIGLCSTSHFRSLAHAKEPYAQTVLV</sequence>
<gene>
    <name evidence="1" type="ORF">HPBE_LOCUS23178</name>
</gene>
<evidence type="ECO:0000313" key="2">
    <source>
        <dbReference type="Proteomes" id="UP000050761"/>
    </source>
</evidence>
<accession>A0A3P8CEF3</accession>
<dbReference type="OrthoDB" id="5776370at2759"/>
<keyword evidence="2" id="KW-1185">Reference proteome</keyword>
<reference evidence="1 2" key="1">
    <citation type="submission" date="2018-11" db="EMBL/GenBank/DDBJ databases">
        <authorList>
            <consortium name="Pathogen Informatics"/>
        </authorList>
    </citation>
    <scope>NUCLEOTIDE SEQUENCE [LARGE SCALE GENOMIC DNA]</scope>
</reference>
<name>A0A183GKF9_HELPZ</name>
<dbReference type="WBParaSite" id="HPBE_0002317901-mRNA-1">
    <property type="protein sequence ID" value="HPBE_0002317901-mRNA-1"/>
    <property type="gene ID" value="HPBE_0002317901"/>
</dbReference>
<evidence type="ECO:0000313" key="1">
    <source>
        <dbReference type="EMBL" id="VDP37082.1"/>
    </source>
</evidence>
<reference evidence="3" key="2">
    <citation type="submission" date="2019-09" db="UniProtKB">
        <authorList>
            <consortium name="WormBaseParasite"/>
        </authorList>
    </citation>
    <scope>IDENTIFICATION</scope>
</reference>
<dbReference type="AlphaFoldDB" id="A0A183GKF9"/>
<proteinExistence type="predicted"/>
<dbReference type="EMBL" id="UZAH01034758">
    <property type="protein sequence ID" value="VDP37082.1"/>
    <property type="molecule type" value="Genomic_DNA"/>
</dbReference>
<organism evidence="2 3">
    <name type="scientific">Heligmosomoides polygyrus</name>
    <name type="common">Parasitic roundworm</name>
    <dbReference type="NCBI Taxonomy" id="6339"/>
    <lineage>
        <taxon>Eukaryota</taxon>
        <taxon>Metazoa</taxon>
        <taxon>Ecdysozoa</taxon>
        <taxon>Nematoda</taxon>
        <taxon>Chromadorea</taxon>
        <taxon>Rhabditida</taxon>
        <taxon>Rhabditina</taxon>
        <taxon>Rhabditomorpha</taxon>
        <taxon>Strongyloidea</taxon>
        <taxon>Heligmosomidae</taxon>
        <taxon>Heligmosomoides</taxon>
    </lineage>
</organism>
<evidence type="ECO:0000313" key="3">
    <source>
        <dbReference type="WBParaSite" id="HPBE_0002317901-mRNA-1"/>
    </source>
</evidence>
<protein>
    <submittedName>
        <fullName evidence="3">DSPn domain-containing protein</fullName>
    </submittedName>
</protein>